<dbReference type="InterPro" id="IPR029149">
    <property type="entry name" value="Creatin/AminoP/Spt16_N"/>
</dbReference>
<name>A0ABU5ZI14_9BACL</name>
<feature type="domain" description="Creatinase N-terminal" evidence="2">
    <location>
        <begin position="7"/>
        <end position="136"/>
    </location>
</feature>
<dbReference type="InterPro" id="IPR001714">
    <property type="entry name" value="Pept_M24_MAP"/>
</dbReference>
<evidence type="ECO:0000313" key="4">
    <source>
        <dbReference type="Proteomes" id="UP001310386"/>
    </source>
</evidence>
<proteinExistence type="predicted"/>
<dbReference type="InterPro" id="IPR050659">
    <property type="entry name" value="Peptidase_M24B"/>
</dbReference>
<dbReference type="EMBL" id="JAYJLD010000014">
    <property type="protein sequence ID" value="MEB3102146.1"/>
    <property type="molecule type" value="Genomic_DNA"/>
</dbReference>
<dbReference type="Pfam" id="PF00557">
    <property type="entry name" value="Peptidase_M24"/>
    <property type="match status" value="1"/>
</dbReference>
<dbReference type="PANTHER" id="PTHR46112:SF2">
    <property type="entry name" value="XAA-PRO AMINOPEPTIDASE P-RELATED"/>
    <property type="match status" value="1"/>
</dbReference>
<reference evidence="3" key="1">
    <citation type="submission" date="2023-12" db="EMBL/GenBank/DDBJ databases">
        <title>Fervidustalea candida gen. nov., sp. nov., a novel member of the family Paenibacillaceae isolated from a geothermal area.</title>
        <authorList>
            <person name="Li W.-J."/>
            <person name="Jiao J.-Y."/>
            <person name="Chen Y."/>
        </authorList>
    </citation>
    <scope>NUCLEOTIDE SEQUENCE</scope>
    <source>
        <strain evidence="3">SYSU GA230002</strain>
    </source>
</reference>
<dbReference type="InterPro" id="IPR000587">
    <property type="entry name" value="Creatinase_N"/>
</dbReference>
<organism evidence="3 4">
    <name type="scientific">Ferviditalea candida</name>
    <dbReference type="NCBI Taxonomy" id="3108399"/>
    <lineage>
        <taxon>Bacteria</taxon>
        <taxon>Bacillati</taxon>
        <taxon>Bacillota</taxon>
        <taxon>Bacilli</taxon>
        <taxon>Bacillales</taxon>
        <taxon>Paenibacillaceae</taxon>
        <taxon>Ferviditalea</taxon>
    </lineage>
</organism>
<evidence type="ECO:0000259" key="1">
    <source>
        <dbReference type="Pfam" id="PF00557"/>
    </source>
</evidence>
<dbReference type="Pfam" id="PF01321">
    <property type="entry name" value="Creatinase_N"/>
    <property type="match status" value="1"/>
</dbReference>
<gene>
    <name evidence="3" type="ORF">VF724_10775</name>
</gene>
<dbReference type="Gene3D" id="3.40.350.10">
    <property type="entry name" value="Creatinase/prolidase N-terminal domain"/>
    <property type="match status" value="1"/>
</dbReference>
<dbReference type="Gene3D" id="3.90.230.10">
    <property type="entry name" value="Creatinase/methionine aminopeptidase superfamily"/>
    <property type="match status" value="1"/>
</dbReference>
<protein>
    <submittedName>
        <fullName evidence="3">Xaa-Pro peptidase family protein</fullName>
    </submittedName>
</protein>
<evidence type="ECO:0000313" key="3">
    <source>
        <dbReference type="EMBL" id="MEB3102146.1"/>
    </source>
</evidence>
<comment type="caution">
    <text evidence="3">The sequence shown here is derived from an EMBL/GenBank/DDBJ whole genome shotgun (WGS) entry which is preliminary data.</text>
</comment>
<dbReference type="RefSeq" id="WP_371754267.1">
    <property type="nucleotide sequence ID" value="NZ_JAYJLD010000014.1"/>
</dbReference>
<dbReference type="PRINTS" id="PR00599">
    <property type="entry name" value="MAPEPTIDASE"/>
</dbReference>
<keyword evidence="4" id="KW-1185">Reference proteome</keyword>
<dbReference type="PANTHER" id="PTHR46112">
    <property type="entry name" value="AMINOPEPTIDASE"/>
    <property type="match status" value="1"/>
</dbReference>
<accession>A0ABU5ZI14</accession>
<sequence length="394" mass="43519">MNEFNDRIRRLQERMRQEGTDGFLVTQNVDLYYFTGSMQIGYLFVPVEGEPRFYVRRSLQRAQVESAFPAVGLGSFRSFGDKVKGDFSTVFSSGKSPVIATEFDVLPVQVFQRLEAAFGAVEWKDGSMAVRELRMIKSEQEIALLRKSAQIADQALDFALSRLKEGATELELVSDIEYRTRQLGHMGMIRMRGYNQELVTGMVGSGSAISMPTGFDGPAGGQGLGPAFPQGSARRAIAANEPILMDIGCMIDGYVSDQTRTVVIGELPEKLQKAYEVSEQILRKAESMLKPGTICEDLYVMALEHAKDAGLEEHFMGYGEDQVKFLGHGIGLEMDELPVLAKGFKYPLQPGMVIAVEPKFTFPGTGVIGIENTYAITDDGFEKLTLTREGIIQV</sequence>
<dbReference type="InterPro" id="IPR036005">
    <property type="entry name" value="Creatinase/aminopeptidase-like"/>
</dbReference>
<evidence type="ECO:0000259" key="2">
    <source>
        <dbReference type="Pfam" id="PF01321"/>
    </source>
</evidence>
<feature type="domain" description="Peptidase M24" evidence="1">
    <location>
        <begin position="144"/>
        <end position="378"/>
    </location>
</feature>
<dbReference type="InterPro" id="IPR000994">
    <property type="entry name" value="Pept_M24"/>
</dbReference>
<dbReference type="Proteomes" id="UP001310386">
    <property type="component" value="Unassembled WGS sequence"/>
</dbReference>
<dbReference type="SUPFAM" id="SSF53092">
    <property type="entry name" value="Creatinase/prolidase N-terminal domain"/>
    <property type="match status" value="1"/>
</dbReference>
<dbReference type="SUPFAM" id="SSF55920">
    <property type="entry name" value="Creatinase/aminopeptidase"/>
    <property type="match status" value="1"/>
</dbReference>
<dbReference type="CDD" id="cd01066">
    <property type="entry name" value="APP_MetAP"/>
    <property type="match status" value="1"/>
</dbReference>